<dbReference type="PATRIC" id="fig|69.6.peg.2710"/>
<dbReference type="Pfam" id="PF11218">
    <property type="entry name" value="DUF3011"/>
    <property type="match status" value="1"/>
</dbReference>
<dbReference type="RefSeq" id="WP_057947786.1">
    <property type="nucleotide sequence ID" value="NZ_CP067396.1"/>
</dbReference>
<dbReference type="AlphaFoldDB" id="A0A0S2DHR7"/>
<proteinExistence type="predicted"/>
<name>A0A0S2DHR7_LYSEN</name>
<organism evidence="1 2">
    <name type="scientific">Lysobacter enzymogenes</name>
    <dbReference type="NCBI Taxonomy" id="69"/>
    <lineage>
        <taxon>Bacteria</taxon>
        <taxon>Pseudomonadati</taxon>
        <taxon>Pseudomonadota</taxon>
        <taxon>Gammaproteobacteria</taxon>
        <taxon>Lysobacterales</taxon>
        <taxon>Lysobacteraceae</taxon>
        <taxon>Lysobacter</taxon>
    </lineage>
</organism>
<dbReference type="EMBL" id="CP013140">
    <property type="protein sequence ID" value="ALN58101.1"/>
    <property type="molecule type" value="Genomic_DNA"/>
</dbReference>
<gene>
    <name evidence="1" type="ORF">GLE_2753</name>
</gene>
<reference evidence="1 2" key="1">
    <citation type="submission" date="2015-11" db="EMBL/GenBank/DDBJ databases">
        <title>Genome sequences of Lysobacter enzymogenes strain C3 and Lysobacter antibioticus ATCC 29479.</title>
        <authorList>
            <person name="Kobayashi D.Y."/>
        </authorList>
    </citation>
    <scope>NUCLEOTIDE SEQUENCE [LARGE SCALE GENOMIC DNA]</scope>
    <source>
        <strain evidence="1 2">C3</strain>
    </source>
</reference>
<dbReference type="InterPro" id="IPR021381">
    <property type="entry name" value="DUF3011"/>
</dbReference>
<protein>
    <submittedName>
        <fullName evidence="1">Uncharacterized protein</fullName>
    </submittedName>
</protein>
<accession>A0A0S2DHR7</accession>
<dbReference type="KEGG" id="lez:GLE_2753"/>
<dbReference type="Proteomes" id="UP000061569">
    <property type="component" value="Chromosome"/>
</dbReference>
<sequence>MSARMLSTAGLTLALGLGAAGAAQAAPQYNDYGGDGGSIRCESDSGRYRRCNADTRGGVRLSRQLSSSSCIQGRSWGYDRNGVWVSEGCRAEFDLGRGGGWGGGNNGGWNGGSGGDVVRCESDGGRMRTCPINGNRARLQRQLSSSSCIEGQSWGSRQGEVWVSNGCRAEFVAGRGGWGGGNGNGGWNGNNGGGWGRGQEISCDSNNNRQQRCNVTIRRDARLIRQSSGSPCIEGQTWGWDRNGVWVSNGCRGRFQVN</sequence>
<evidence type="ECO:0000313" key="2">
    <source>
        <dbReference type="Proteomes" id="UP000061569"/>
    </source>
</evidence>
<dbReference type="STRING" id="69.GLE_2753"/>
<dbReference type="OrthoDB" id="6052310at2"/>
<evidence type="ECO:0000313" key="1">
    <source>
        <dbReference type="EMBL" id="ALN58101.1"/>
    </source>
</evidence>